<organism evidence="1 2">
    <name type="scientific">Paenibacillus agaridevorans</name>
    <dbReference type="NCBI Taxonomy" id="171404"/>
    <lineage>
        <taxon>Bacteria</taxon>
        <taxon>Bacillati</taxon>
        <taxon>Bacillota</taxon>
        <taxon>Bacilli</taxon>
        <taxon>Bacillales</taxon>
        <taxon>Paenibacillaceae</taxon>
        <taxon>Paenibacillus</taxon>
    </lineage>
</organism>
<accession>A0A2R5EX31</accession>
<comment type="caution">
    <text evidence="1">The sequence shown here is derived from an EMBL/GenBank/DDBJ whole genome shotgun (WGS) entry which is preliminary data.</text>
</comment>
<keyword evidence="2" id="KW-1185">Reference proteome</keyword>
<feature type="non-terminal residue" evidence="1">
    <location>
        <position position="1"/>
    </location>
</feature>
<reference evidence="1 2" key="1">
    <citation type="submission" date="2017-08" db="EMBL/GenBank/DDBJ databases">
        <title>Substantial Increase in Enzyme Production by Combined Drug-Resistance Mutations in Paenibacillus agaridevorans.</title>
        <authorList>
            <person name="Tanaka Y."/>
            <person name="Funane K."/>
            <person name="Hosaka T."/>
            <person name="Shiwa Y."/>
            <person name="Fujita N."/>
            <person name="Miyazaki T."/>
            <person name="Yoshikawa H."/>
            <person name="Murakami K."/>
            <person name="Kasahara K."/>
            <person name="Inaoka T."/>
            <person name="Hiraga Y."/>
            <person name="Ochi K."/>
        </authorList>
    </citation>
    <scope>NUCLEOTIDE SEQUENCE [LARGE SCALE GENOMIC DNA]</scope>
    <source>
        <strain evidence="1 2">T-3040</strain>
    </source>
</reference>
<name>A0A2R5EX31_9BACL</name>
<gene>
    <name evidence="1" type="ORF">PAT3040_06057</name>
</gene>
<evidence type="ECO:0000313" key="1">
    <source>
        <dbReference type="EMBL" id="GBG11262.1"/>
    </source>
</evidence>
<dbReference type="AlphaFoldDB" id="A0A2R5EX31"/>
<dbReference type="EMBL" id="BDQX01000391">
    <property type="protein sequence ID" value="GBG11262.1"/>
    <property type="molecule type" value="Genomic_DNA"/>
</dbReference>
<sequence length="20" mass="2156">TVVIITNTLSVSTFGQAYLE</sequence>
<evidence type="ECO:0000313" key="2">
    <source>
        <dbReference type="Proteomes" id="UP000245202"/>
    </source>
</evidence>
<protein>
    <submittedName>
        <fullName evidence="1">Uncharacterized protein</fullName>
    </submittedName>
</protein>
<proteinExistence type="predicted"/>
<dbReference type="Proteomes" id="UP000245202">
    <property type="component" value="Unassembled WGS sequence"/>
</dbReference>